<dbReference type="EMBL" id="CAMXCT020004586">
    <property type="protein sequence ID" value="CAL1163038.1"/>
    <property type="molecule type" value="Genomic_DNA"/>
</dbReference>
<reference evidence="1" key="1">
    <citation type="submission" date="2022-10" db="EMBL/GenBank/DDBJ databases">
        <authorList>
            <person name="Chen Y."/>
            <person name="Dougan E. K."/>
            <person name="Chan C."/>
            <person name="Rhodes N."/>
            <person name="Thang M."/>
        </authorList>
    </citation>
    <scope>NUCLEOTIDE SEQUENCE</scope>
</reference>
<protein>
    <submittedName>
        <fullName evidence="1">Uncharacterized protein</fullName>
    </submittedName>
</protein>
<evidence type="ECO:0000313" key="3">
    <source>
        <dbReference type="Proteomes" id="UP001152797"/>
    </source>
</evidence>
<keyword evidence="3" id="KW-1185">Reference proteome</keyword>
<dbReference type="AlphaFoldDB" id="A0A9P1DJ94"/>
<evidence type="ECO:0000313" key="2">
    <source>
        <dbReference type="EMBL" id="CAL4796975.1"/>
    </source>
</evidence>
<accession>A0A9P1DJ94</accession>
<dbReference type="Proteomes" id="UP001152797">
    <property type="component" value="Unassembled WGS sequence"/>
</dbReference>
<sequence length="199" mass="22277">MGNVRAYDPDPVIPPDDVKLQDFSFKLIQVEAVAGQTDGRKFSDKYKVKVPANIRGRYADDVVFGGDWKELLTDFDKKFNIKYSAPASPAPAKPDTPEKPPWVGEPSTMQALLDRYNVEAKITGRLPGTTLFVVSARDRAGKSENIEEHQEFKLFLAAHIPVEIDPEEFILAHGTSRFLRPEKVQDLKRKGKTGLPCSH</sequence>
<gene>
    <name evidence="1" type="ORF">C1SCF055_LOCUS35003</name>
</gene>
<dbReference type="EMBL" id="CAMXCT010004586">
    <property type="protein sequence ID" value="CAI4009663.1"/>
    <property type="molecule type" value="Genomic_DNA"/>
</dbReference>
<dbReference type="EMBL" id="CAMXCT030004586">
    <property type="protein sequence ID" value="CAL4796975.1"/>
    <property type="molecule type" value="Genomic_DNA"/>
</dbReference>
<reference evidence="2 3" key="2">
    <citation type="submission" date="2024-05" db="EMBL/GenBank/DDBJ databases">
        <authorList>
            <person name="Chen Y."/>
            <person name="Shah S."/>
            <person name="Dougan E. K."/>
            <person name="Thang M."/>
            <person name="Chan C."/>
        </authorList>
    </citation>
    <scope>NUCLEOTIDE SEQUENCE [LARGE SCALE GENOMIC DNA]</scope>
</reference>
<organism evidence="1">
    <name type="scientific">Cladocopium goreaui</name>
    <dbReference type="NCBI Taxonomy" id="2562237"/>
    <lineage>
        <taxon>Eukaryota</taxon>
        <taxon>Sar</taxon>
        <taxon>Alveolata</taxon>
        <taxon>Dinophyceae</taxon>
        <taxon>Suessiales</taxon>
        <taxon>Symbiodiniaceae</taxon>
        <taxon>Cladocopium</taxon>
    </lineage>
</organism>
<evidence type="ECO:0000313" key="1">
    <source>
        <dbReference type="EMBL" id="CAI4009663.1"/>
    </source>
</evidence>
<name>A0A9P1DJ94_9DINO</name>
<proteinExistence type="predicted"/>
<comment type="caution">
    <text evidence="1">The sequence shown here is derived from an EMBL/GenBank/DDBJ whole genome shotgun (WGS) entry which is preliminary data.</text>
</comment>